<organism evidence="3 4">
    <name type="scientific">Nocardiopsis suaedae</name>
    <dbReference type="NCBI Taxonomy" id="3018444"/>
    <lineage>
        <taxon>Bacteria</taxon>
        <taxon>Bacillati</taxon>
        <taxon>Actinomycetota</taxon>
        <taxon>Actinomycetes</taxon>
        <taxon>Streptosporangiales</taxon>
        <taxon>Nocardiopsidaceae</taxon>
        <taxon>Nocardiopsis</taxon>
    </lineage>
</organism>
<dbReference type="EMBL" id="JAQFWP010000048">
    <property type="protein sequence ID" value="MDA2807144.1"/>
    <property type="molecule type" value="Genomic_DNA"/>
</dbReference>
<dbReference type="Pfam" id="PF09704">
    <property type="entry name" value="Cas_Cas5d"/>
    <property type="match status" value="1"/>
</dbReference>
<dbReference type="NCBIfam" id="TIGR01868">
    <property type="entry name" value="casD_Cas5e"/>
    <property type="match status" value="1"/>
</dbReference>
<feature type="compositionally biased region" description="Basic residues" evidence="2">
    <location>
        <begin position="199"/>
        <end position="209"/>
    </location>
</feature>
<evidence type="ECO:0000313" key="4">
    <source>
        <dbReference type="Proteomes" id="UP001165685"/>
    </source>
</evidence>
<dbReference type="InterPro" id="IPR013422">
    <property type="entry name" value="CRISPR-assoc_prot_Cas5_N"/>
</dbReference>
<keyword evidence="4" id="KW-1185">Reference proteome</keyword>
<dbReference type="InterPro" id="IPR021124">
    <property type="entry name" value="CRISPR-assoc_prot_Cas5"/>
</dbReference>
<feature type="region of interest" description="Disordered" evidence="2">
    <location>
        <begin position="182"/>
        <end position="242"/>
    </location>
</feature>
<evidence type="ECO:0000256" key="1">
    <source>
        <dbReference type="ARBA" id="ARBA00023118"/>
    </source>
</evidence>
<keyword evidence="1" id="KW-0051">Antiviral defense</keyword>
<evidence type="ECO:0000256" key="2">
    <source>
        <dbReference type="SAM" id="MobiDB-lite"/>
    </source>
</evidence>
<protein>
    <submittedName>
        <fullName evidence="3">Type I-E CRISPR-associated protein Cas5/CasD</fullName>
    </submittedName>
</protein>
<name>A0ABT4TR32_9ACTN</name>
<dbReference type="CDD" id="cd09756">
    <property type="entry name" value="Cas5_I-E"/>
    <property type="match status" value="1"/>
</dbReference>
<dbReference type="NCBIfam" id="TIGR02593">
    <property type="entry name" value="CRISPR_cas5"/>
    <property type="match status" value="1"/>
</dbReference>
<evidence type="ECO:0000313" key="3">
    <source>
        <dbReference type="EMBL" id="MDA2807144.1"/>
    </source>
</evidence>
<dbReference type="Proteomes" id="UP001165685">
    <property type="component" value="Unassembled WGS sequence"/>
</dbReference>
<accession>A0ABT4TR32</accession>
<dbReference type="RefSeq" id="WP_270679776.1">
    <property type="nucleotide sequence ID" value="NZ_JAQFWP010000048.1"/>
</dbReference>
<comment type="caution">
    <text evidence="3">The sequence shown here is derived from an EMBL/GenBank/DDBJ whole genome shotgun (WGS) entry which is preliminary data.</text>
</comment>
<sequence>MTVLMLQLAGPLQAWGSAARFSRRTTESAPTKSGVIGLLAAAQGRPRDTDLSDLAALRFGVRIDQPGTPIRDFQTAHHPHTGTAMPVSERYYLADAVFLAALQGDGDLITALHTALDAPEFLPYLGRRSCPPTRPLNLGTRGETSLLGALEDEPWRAAEWYQRQYTDQPLVTLTLHTEALPGEYSGQDFNDQPISFDPRHRRYTPRRSRSATVDVRNPYAEPPRQAAPEHDPTSLLQPVDDA</sequence>
<proteinExistence type="predicted"/>
<gene>
    <name evidence="3" type="primary">cas5e</name>
    <name evidence="3" type="ORF">O4U47_21745</name>
</gene>
<reference evidence="3" key="1">
    <citation type="submission" date="2023-01" db="EMBL/GenBank/DDBJ databases">
        <title>Draft genome sequence of Nocardiopsis sp. LSu2-4 isolated from halophytes.</title>
        <authorList>
            <person name="Duangmal K."/>
            <person name="Chantavorakit T."/>
        </authorList>
    </citation>
    <scope>NUCLEOTIDE SEQUENCE</scope>
    <source>
        <strain evidence="3">LSu2-4</strain>
    </source>
</reference>
<dbReference type="Gene3D" id="3.30.70.2660">
    <property type="match status" value="1"/>
</dbReference>
<dbReference type="InterPro" id="IPR010147">
    <property type="entry name" value="CRISPR-assoc_prot_CasD"/>
</dbReference>